<feature type="active site" description="Glycyl thioester intermediate" evidence="3">
    <location>
        <position position="123"/>
    </location>
</feature>
<dbReference type="OMA" id="PLWSIRD"/>
<gene>
    <name evidence="5" type="ORF">scyTo_0022693</name>
</gene>
<proteinExistence type="predicted"/>
<accession>A0A401QB13</accession>
<dbReference type="SUPFAM" id="SSF56204">
    <property type="entry name" value="Hect, E3 ligase catalytic domain"/>
    <property type="match status" value="1"/>
</dbReference>
<protein>
    <recommendedName>
        <fullName evidence="4">HECT domain-containing protein</fullName>
    </recommendedName>
</protein>
<name>A0A401QB13_SCYTO</name>
<dbReference type="Pfam" id="PF00632">
    <property type="entry name" value="HECT"/>
    <property type="match status" value="1"/>
</dbReference>
<dbReference type="AlphaFoldDB" id="A0A401QB13"/>
<keyword evidence="6" id="KW-1185">Reference proteome</keyword>
<comment type="caution">
    <text evidence="5">The sequence shown here is derived from an EMBL/GenBank/DDBJ whole genome shotgun (WGS) entry which is preliminary data.</text>
</comment>
<dbReference type="InterPro" id="IPR000569">
    <property type="entry name" value="HECT_dom"/>
</dbReference>
<keyword evidence="2 3" id="KW-0833">Ubl conjugation pathway</keyword>
<evidence type="ECO:0000313" key="6">
    <source>
        <dbReference type="Proteomes" id="UP000288216"/>
    </source>
</evidence>
<dbReference type="OrthoDB" id="2384350at2759"/>
<dbReference type="InterPro" id="IPR035983">
    <property type="entry name" value="Hect_E3_ubiquitin_ligase"/>
</dbReference>
<feature type="non-terminal residue" evidence="5">
    <location>
        <position position="1"/>
    </location>
</feature>
<dbReference type="PROSITE" id="PS50237">
    <property type="entry name" value="HECT"/>
    <property type="match status" value="1"/>
</dbReference>
<sequence length="155" mass="17751">RFREGLKVLGVLENIQKYPEIFAELLCYKPQKLTAEKFENLFSINFSPEESTRRIAESRVIGFWRNYLADIEDGTTKASFEQILTFATGTSASPAISFLPNPSIKFLHSDGIIQYRFPTGQTCLNCLKLPMSKTYEEFKECVDFAIFNTPGLKRM</sequence>
<reference evidence="5 6" key="1">
    <citation type="journal article" date="2018" name="Nat. Ecol. Evol.">
        <title>Shark genomes provide insights into elasmobranch evolution and the origin of vertebrates.</title>
        <authorList>
            <person name="Hara Y"/>
            <person name="Yamaguchi K"/>
            <person name="Onimaru K"/>
            <person name="Kadota M"/>
            <person name="Koyanagi M"/>
            <person name="Keeley SD"/>
            <person name="Tatsumi K"/>
            <person name="Tanaka K"/>
            <person name="Motone F"/>
            <person name="Kageyama Y"/>
            <person name="Nozu R"/>
            <person name="Adachi N"/>
            <person name="Nishimura O"/>
            <person name="Nakagawa R"/>
            <person name="Tanegashima C"/>
            <person name="Kiyatake I"/>
            <person name="Matsumoto R"/>
            <person name="Murakumo K"/>
            <person name="Nishida K"/>
            <person name="Terakita A"/>
            <person name="Kuratani S"/>
            <person name="Sato K"/>
            <person name="Hyodo S Kuraku.S."/>
        </authorList>
    </citation>
    <scope>NUCLEOTIDE SEQUENCE [LARGE SCALE GENOMIC DNA]</scope>
</reference>
<keyword evidence="1" id="KW-0808">Transferase</keyword>
<dbReference type="Gene3D" id="3.30.2410.10">
    <property type="entry name" value="Hect, E3 ligase catalytic domain"/>
    <property type="match status" value="1"/>
</dbReference>
<feature type="domain" description="HECT" evidence="4">
    <location>
        <begin position="83"/>
        <end position="155"/>
    </location>
</feature>
<organism evidence="5 6">
    <name type="scientific">Scyliorhinus torazame</name>
    <name type="common">Cloudy catshark</name>
    <name type="synonym">Catulus torazame</name>
    <dbReference type="NCBI Taxonomy" id="75743"/>
    <lineage>
        <taxon>Eukaryota</taxon>
        <taxon>Metazoa</taxon>
        <taxon>Chordata</taxon>
        <taxon>Craniata</taxon>
        <taxon>Vertebrata</taxon>
        <taxon>Chondrichthyes</taxon>
        <taxon>Elasmobranchii</taxon>
        <taxon>Galeomorphii</taxon>
        <taxon>Galeoidea</taxon>
        <taxon>Carcharhiniformes</taxon>
        <taxon>Scyliorhinidae</taxon>
        <taxon>Scyliorhinus</taxon>
    </lineage>
</organism>
<dbReference type="STRING" id="75743.A0A401QB13"/>
<evidence type="ECO:0000256" key="1">
    <source>
        <dbReference type="ARBA" id="ARBA00022679"/>
    </source>
</evidence>
<dbReference type="Proteomes" id="UP000288216">
    <property type="component" value="Unassembled WGS sequence"/>
</dbReference>
<evidence type="ECO:0000259" key="4">
    <source>
        <dbReference type="PROSITE" id="PS50237"/>
    </source>
</evidence>
<evidence type="ECO:0000313" key="5">
    <source>
        <dbReference type="EMBL" id="GCB82575.1"/>
    </source>
</evidence>
<evidence type="ECO:0000256" key="2">
    <source>
        <dbReference type="ARBA" id="ARBA00022786"/>
    </source>
</evidence>
<dbReference type="GO" id="GO:0004842">
    <property type="term" value="F:ubiquitin-protein transferase activity"/>
    <property type="evidence" value="ECO:0007669"/>
    <property type="project" value="InterPro"/>
</dbReference>
<evidence type="ECO:0000256" key="3">
    <source>
        <dbReference type="PROSITE-ProRule" id="PRU00104"/>
    </source>
</evidence>
<dbReference type="EMBL" id="BFAA01023550">
    <property type="protein sequence ID" value="GCB82575.1"/>
    <property type="molecule type" value="Genomic_DNA"/>
</dbReference>